<evidence type="ECO:0000256" key="9">
    <source>
        <dbReference type="ARBA" id="ARBA00023065"/>
    </source>
</evidence>
<keyword evidence="4" id="KW-0107">Calcium channel</keyword>
<evidence type="ECO:0000259" key="13">
    <source>
        <dbReference type="Pfam" id="PF00520"/>
    </source>
</evidence>
<dbReference type="InterPro" id="IPR005821">
    <property type="entry name" value="Ion_trans_dom"/>
</dbReference>
<evidence type="ECO:0000256" key="5">
    <source>
        <dbReference type="ARBA" id="ARBA00022692"/>
    </source>
</evidence>
<dbReference type="Proteomes" id="UP000504617">
    <property type="component" value="Unplaced"/>
</dbReference>
<dbReference type="Pfam" id="PF00520">
    <property type="entry name" value="Ion_trans"/>
    <property type="match status" value="1"/>
</dbReference>
<evidence type="ECO:0000313" key="15">
    <source>
        <dbReference type="RefSeq" id="XP_013909663.1"/>
    </source>
</evidence>
<keyword evidence="2" id="KW-0813">Transport</keyword>
<keyword evidence="11" id="KW-0407">Ion channel</keyword>
<reference evidence="15" key="1">
    <citation type="submission" date="2025-08" db="UniProtKB">
        <authorList>
            <consortium name="RefSeq"/>
        </authorList>
    </citation>
    <scope>IDENTIFICATION</scope>
    <source>
        <tissue evidence="15">Skeletal muscle</tissue>
    </source>
</reference>
<dbReference type="KEGG" id="tsr:106539396"/>
<protein>
    <submittedName>
        <fullName evidence="15">Voltage-dependent R-type calcium channel subunit alpha-1E-like</fullName>
    </submittedName>
</protein>
<dbReference type="GeneID" id="106539396"/>
<keyword evidence="9" id="KW-0406">Ion transport</keyword>
<evidence type="ECO:0000256" key="7">
    <source>
        <dbReference type="ARBA" id="ARBA00022882"/>
    </source>
</evidence>
<evidence type="ECO:0000256" key="3">
    <source>
        <dbReference type="ARBA" id="ARBA00022568"/>
    </source>
</evidence>
<gene>
    <name evidence="15" type="primary">LOC106539396</name>
</gene>
<keyword evidence="3" id="KW-0109">Calcium transport</keyword>
<dbReference type="GO" id="GO:0043025">
    <property type="term" value="C:neuronal cell body"/>
    <property type="evidence" value="ECO:0007669"/>
    <property type="project" value="TreeGrafter"/>
</dbReference>
<keyword evidence="6" id="KW-0106">Calcium</keyword>
<dbReference type="OrthoDB" id="9049910at2759"/>
<keyword evidence="5 12" id="KW-0812">Transmembrane</keyword>
<organism evidence="14 15">
    <name type="scientific">Thamnophis sirtalis</name>
    <dbReference type="NCBI Taxonomy" id="35019"/>
    <lineage>
        <taxon>Eukaryota</taxon>
        <taxon>Metazoa</taxon>
        <taxon>Chordata</taxon>
        <taxon>Craniata</taxon>
        <taxon>Vertebrata</taxon>
        <taxon>Euteleostomi</taxon>
        <taxon>Lepidosauria</taxon>
        <taxon>Squamata</taxon>
        <taxon>Bifurcata</taxon>
        <taxon>Unidentata</taxon>
        <taxon>Episquamata</taxon>
        <taxon>Toxicofera</taxon>
        <taxon>Serpentes</taxon>
        <taxon>Colubroidea</taxon>
        <taxon>Colubridae</taxon>
        <taxon>Natricinae</taxon>
        <taxon>Thamnophis</taxon>
    </lineage>
</organism>
<comment type="subcellular location">
    <subcellularLocation>
        <location evidence="1">Membrane</location>
        <topology evidence="1">Multi-pass membrane protein</topology>
    </subcellularLocation>
</comment>
<accession>A0A6I9XF19</accession>
<keyword evidence="10 12" id="KW-0472">Membrane</keyword>
<dbReference type="GO" id="GO:0008331">
    <property type="term" value="F:high voltage-gated calcium channel activity"/>
    <property type="evidence" value="ECO:0007669"/>
    <property type="project" value="TreeGrafter"/>
</dbReference>
<dbReference type="GO" id="GO:0045202">
    <property type="term" value="C:synapse"/>
    <property type="evidence" value="ECO:0007669"/>
    <property type="project" value="GOC"/>
</dbReference>
<evidence type="ECO:0000256" key="2">
    <source>
        <dbReference type="ARBA" id="ARBA00022448"/>
    </source>
</evidence>
<evidence type="ECO:0000256" key="8">
    <source>
        <dbReference type="ARBA" id="ARBA00022989"/>
    </source>
</evidence>
<keyword evidence="8 12" id="KW-1133">Transmembrane helix</keyword>
<proteinExistence type="predicted"/>
<dbReference type="PANTHER" id="PTHR45628">
    <property type="entry name" value="VOLTAGE-DEPENDENT CALCIUM CHANNEL TYPE A SUBUNIT ALPHA-1"/>
    <property type="match status" value="1"/>
</dbReference>
<dbReference type="AlphaFoldDB" id="A0A6I9XF19"/>
<evidence type="ECO:0000256" key="11">
    <source>
        <dbReference type="ARBA" id="ARBA00023303"/>
    </source>
</evidence>
<name>A0A6I9XF19_9SAUR</name>
<evidence type="ECO:0000256" key="10">
    <source>
        <dbReference type="ARBA" id="ARBA00023136"/>
    </source>
</evidence>
<dbReference type="GO" id="GO:0005891">
    <property type="term" value="C:voltage-gated calcium channel complex"/>
    <property type="evidence" value="ECO:0007669"/>
    <property type="project" value="TreeGrafter"/>
</dbReference>
<sequence>MSSMKSIISLLFLLFLFIVVFALLGMQLFGGRFNFMDGTPSANFDTFPAAIMTVFQILTGEDWNEVMYNGIRSQGGVSSGMWSSIYFIVLTLFGNYTLLNVFLAIAVDNLANAQELTK</sequence>
<dbReference type="RefSeq" id="XP_013909663.1">
    <property type="nucleotide sequence ID" value="XM_014054188.1"/>
</dbReference>
<feature type="domain" description="Ion transport" evidence="13">
    <location>
        <begin position="2"/>
        <end position="117"/>
    </location>
</feature>
<evidence type="ECO:0000313" key="14">
    <source>
        <dbReference type="Proteomes" id="UP000504617"/>
    </source>
</evidence>
<keyword evidence="14" id="KW-1185">Reference proteome</keyword>
<evidence type="ECO:0000256" key="4">
    <source>
        <dbReference type="ARBA" id="ARBA00022673"/>
    </source>
</evidence>
<dbReference type="InterPro" id="IPR050599">
    <property type="entry name" value="VDCC_alpha-1_subunit"/>
</dbReference>
<dbReference type="GO" id="GO:0007268">
    <property type="term" value="P:chemical synaptic transmission"/>
    <property type="evidence" value="ECO:0007669"/>
    <property type="project" value="TreeGrafter"/>
</dbReference>
<evidence type="ECO:0000256" key="1">
    <source>
        <dbReference type="ARBA" id="ARBA00004141"/>
    </source>
</evidence>
<evidence type="ECO:0000256" key="6">
    <source>
        <dbReference type="ARBA" id="ARBA00022837"/>
    </source>
</evidence>
<dbReference type="PANTHER" id="PTHR45628:SF5">
    <property type="entry name" value="VOLTAGE-DEPENDENT R-TYPE CALCIUM CHANNEL SUBUNIT ALPHA-1E"/>
    <property type="match status" value="1"/>
</dbReference>
<feature type="non-terminal residue" evidence="15">
    <location>
        <position position="118"/>
    </location>
</feature>
<keyword evidence="7" id="KW-0851">Voltage-gated channel</keyword>
<feature type="transmembrane region" description="Helical" evidence="12">
    <location>
        <begin position="85"/>
        <end position="107"/>
    </location>
</feature>
<dbReference type="FunFam" id="1.10.287.70:FF:000059">
    <property type="entry name" value="Voltage-dependent N-type calcium channel subunit alpha"/>
    <property type="match status" value="1"/>
</dbReference>
<dbReference type="Gene3D" id="1.10.287.70">
    <property type="match status" value="1"/>
</dbReference>
<dbReference type="SUPFAM" id="SSF81324">
    <property type="entry name" value="Voltage-gated potassium channels"/>
    <property type="match status" value="1"/>
</dbReference>
<evidence type="ECO:0000256" key="12">
    <source>
        <dbReference type="SAM" id="Phobius"/>
    </source>
</evidence>
<dbReference type="GO" id="GO:0098703">
    <property type="term" value="P:calcium ion import across plasma membrane"/>
    <property type="evidence" value="ECO:0007669"/>
    <property type="project" value="TreeGrafter"/>
</dbReference>